<protein>
    <submittedName>
        <fullName evidence="1">Uncharacterized protein</fullName>
    </submittedName>
</protein>
<keyword evidence="2" id="KW-1185">Reference proteome</keyword>
<proteinExistence type="predicted"/>
<reference evidence="1" key="1">
    <citation type="journal article" date="2023" name="G3 (Bethesda)">
        <title>A reference genome for the long-term kleptoplast-retaining sea slug Elysia crispata morphotype clarki.</title>
        <authorList>
            <person name="Eastman K.E."/>
            <person name="Pendleton A.L."/>
            <person name="Shaikh M.A."/>
            <person name="Suttiyut T."/>
            <person name="Ogas R."/>
            <person name="Tomko P."/>
            <person name="Gavelis G."/>
            <person name="Widhalm J.R."/>
            <person name="Wisecaver J.H."/>
        </authorList>
    </citation>
    <scope>NUCLEOTIDE SEQUENCE</scope>
    <source>
        <strain evidence="1">ECLA1</strain>
    </source>
</reference>
<dbReference type="Proteomes" id="UP001283361">
    <property type="component" value="Unassembled WGS sequence"/>
</dbReference>
<name>A0AAE1CSL5_9GAST</name>
<evidence type="ECO:0000313" key="1">
    <source>
        <dbReference type="EMBL" id="KAK3732694.1"/>
    </source>
</evidence>
<dbReference type="AlphaFoldDB" id="A0AAE1CSL5"/>
<dbReference type="EMBL" id="JAWDGP010006942">
    <property type="protein sequence ID" value="KAK3732694.1"/>
    <property type="molecule type" value="Genomic_DNA"/>
</dbReference>
<accession>A0AAE1CSL5</accession>
<evidence type="ECO:0000313" key="2">
    <source>
        <dbReference type="Proteomes" id="UP001283361"/>
    </source>
</evidence>
<comment type="caution">
    <text evidence="1">The sequence shown here is derived from an EMBL/GenBank/DDBJ whole genome shotgun (WGS) entry which is preliminary data.</text>
</comment>
<organism evidence="1 2">
    <name type="scientific">Elysia crispata</name>
    <name type="common">lettuce slug</name>
    <dbReference type="NCBI Taxonomy" id="231223"/>
    <lineage>
        <taxon>Eukaryota</taxon>
        <taxon>Metazoa</taxon>
        <taxon>Spiralia</taxon>
        <taxon>Lophotrochozoa</taxon>
        <taxon>Mollusca</taxon>
        <taxon>Gastropoda</taxon>
        <taxon>Heterobranchia</taxon>
        <taxon>Euthyneura</taxon>
        <taxon>Panpulmonata</taxon>
        <taxon>Sacoglossa</taxon>
        <taxon>Placobranchoidea</taxon>
        <taxon>Plakobranchidae</taxon>
        <taxon>Elysia</taxon>
    </lineage>
</organism>
<gene>
    <name evidence="1" type="ORF">RRG08_006085</name>
</gene>
<sequence length="145" mass="16228">MPSSPGAFPDFICLIASFTSVIKGMMAWVQAFVGVAVQDERAPPYPPFSALQYEMKYPSYSKCPLELHLTSESPVIFKPKCFISSTRVCRSVHTVLWLRLLVHVAGIFCSQLQGNKSYSEALCLRAFRLHPLPAIQDFTQDIPSE</sequence>